<sequence>MSTRLRERGQIERVDQKTLTRRRENDEKDPAFTVGKVGPGKSTQRVDHDESPKGDVRSNQLLMNGPRQIPKKGRALPSSSRNRECLKFPKEGMSQAPQRGNAKLPKEGIPQVPERGNALSSPKRECQAPQRGNATSSPKRECLKLPKEGMLSSPKRECHKLPKEVVETCKS</sequence>
<evidence type="ECO:0000313" key="3">
    <source>
        <dbReference type="Proteomes" id="UP000187203"/>
    </source>
</evidence>
<feature type="compositionally biased region" description="Basic and acidic residues" evidence="1">
    <location>
        <begin position="44"/>
        <end position="56"/>
    </location>
</feature>
<evidence type="ECO:0000313" key="2">
    <source>
        <dbReference type="EMBL" id="OMO74766.1"/>
    </source>
</evidence>
<dbReference type="AlphaFoldDB" id="A0A1R3HWN1"/>
<reference evidence="3" key="1">
    <citation type="submission" date="2013-09" db="EMBL/GenBank/DDBJ databases">
        <title>Corchorus olitorius genome sequencing.</title>
        <authorList>
            <person name="Alam M."/>
            <person name="Haque M.S."/>
            <person name="Islam M.S."/>
            <person name="Emdad E.M."/>
            <person name="Islam M.M."/>
            <person name="Ahmed B."/>
            <person name="Halim A."/>
            <person name="Hossen Q.M.M."/>
            <person name="Hossain M.Z."/>
            <person name="Ahmed R."/>
            <person name="Khan M.M."/>
            <person name="Islam R."/>
            <person name="Rashid M.M."/>
            <person name="Khan S.A."/>
            <person name="Rahman M.S."/>
            <person name="Alam M."/>
            <person name="Yahiya A.S."/>
            <person name="Khan M.S."/>
            <person name="Azam M.S."/>
            <person name="Haque T."/>
            <person name="Lashkar M.Z.H."/>
            <person name="Akhand A.I."/>
            <person name="Morshed G."/>
            <person name="Roy S."/>
            <person name="Uddin K.S."/>
            <person name="Rabeya T."/>
            <person name="Hossain A.S."/>
            <person name="Chowdhury A."/>
            <person name="Snigdha A.R."/>
            <person name="Mortoza M.S."/>
            <person name="Matin S.A."/>
            <person name="Hoque S.M.E."/>
            <person name="Islam M.K."/>
            <person name="Roy D.K."/>
            <person name="Haider R."/>
            <person name="Moosa M.M."/>
            <person name="Elias S.M."/>
            <person name="Hasan A.M."/>
            <person name="Jahan S."/>
            <person name="Shafiuddin M."/>
            <person name="Mahmood N."/>
            <person name="Shommy N.S."/>
        </authorList>
    </citation>
    <scope>NUCLEOTIDE SEQUENCE [LARGE SCALE GENOMIC DNA]</scope>
    <source>
        <strain evidence="3">cv. O-4</strain>
    </source>
</reference>
<feature type="region of interest" description="Disordered" evidence="1">
    <location>
        <begin position="1"/>
        <end position="158"/>
    </location>
</feature>
<name>A0A1R3HWN1_9ROSI</name>
<feature type="compositionally biased region" description="Basic and acidic residues" evidence="1">
    <location>
        <begin position="1"/>
        <end position="30"/>
    </location>
</feature>
<feature type="compositionally biased region" description="Basic and acidic residues" evidence="1">
    <location>
        <begin position="138"/>
        <end position="147"/>
    </location>
</feature>
<proteinExistence type="predicted"/>
<keyword evidence="3" id="KW-1185">Reference proteome</keyword>
<dbReference type="EMBL" id="AWUE01019257">
    <property type="protein sequence ID" value="OMO74766.1"/>
    <property type="molecule type" value="Genomic_DNA"/>
</dbReference>
<dbReference type="Proteomes" id="UP000187203">
    <property type="component" value="Unassembled WGS sequence"/>
</dbReference>
<protein>
    <submittedName>
        <fullName evidence="2">Small proline-rich protein 3 isoform 2</fullName>
    </submittedName>
</protein>
<feature type="compositionally biased region" description="Basic and acidic residues" evidence="1">
    <location>
        <begin position="81"/>
        <end position="90"/>
    </location>
</feature>
<comment type="caution">
    <text evidence="2">The sequence shown here is derived from an EMBL/GenBank/DDBJ whole genome shotgun (WGS) entry which is preliminary data.</text>
</comment>
<organism evidence="2 3">
    <name type="scientific">Corchorus olitorius</name>
    <dbReference type="NCBI Taxonomy" id="93759"/>
    <lineage>
        <taxon>Eukaryota</taxon>
        <taxon>Viridiplantae</taxon>
        <taxon>Streptophyta</taxon>
        <taxon>Embryophyta</taxon>
        <taxon>Tracheophyta</taxon>
        <taxon>Spermatophyta</taxon>
        <taxon>Magnoliopsida</taxon>
        <taxon>eudicotyledons</taxon>
        <taxon>Gunneridae</taxon>
        <taxon>Pentapetalae</taxon>
        <taxon>rosids</taxon>
        <taxon>malvids</taxon>
        <taxon>Malvales</taxon>
        <taxon>Malvaceae</taxon>
        <taxon>Grewioideae</taxon>
        <taxon>Apeibeae</taxon>
        <taxon>Corchorus</taxon>
    </lineage>
</organism>
<gene>
    <name evidence="2" type="ORF">COLO4_26503</name>
</gene>
<dbReference type="OrthoDB" id="10563656at2759"/>
<evidence type="ECO:0000256" key="1">
    <source>
        <dbReference type="SAM" id="MobiDB-lite"/>
    </source>
</evidence>
<accession>A0A1R3HWN1</accession>